<dbReference type="CDD" id="cd01647">
    <property type="entry name" value="RT_LTR"/>
    <property type="match status" value="1"/>
</dbReference>
<gene>
    <name evidence="6" type="ORF">SHERM_08961</name>
</gene>
<sequence>EAPPLSAIMTNRRHPTRVVGTSGAVLAAKVLGPERLSFPEAPPQLVGEGSNYIPKTADAKASLSERATNRVPTHPVGTSPPPGTVLVTPEITSHDLVNLVKSRPRGVEDHEQVKRKRAKGALDQRKPTTERKVSMRPARDPIDHPLSNVHKERSREHIMDADMPQGFRDLNISYGGSTDPSCHMRSFENMAVLHRYNDPVQCRAFLTTLRGSAQDWFHQLPAEAIKDFEGFSASFLNQFASVRPQEKSYLTLMGIQQKEGESLRDYVARYTRLCVEVPRASEEIKAGGLTRGLLLGLCRNSLAKHPGRTFDEVLGRCAKYMNVEEAEIDFSRTAKESKADPQDERREKRISSTGERKGSPRAEREGRPRGWRPTQYTPLSAPQARILKVMEREIHDNVVRWPKTRKDGPTRPKSNLYSIEVEVDKLLQAGHVKEIQFPEWISNTVMVRKALNKWCMCIDFRDLNLACPKDYYPLPRIDQLVDSTAGCELLSMMDASQGYHQIPLCPEDQSKVSFVTSKGTYCYVVMPFGLKNAGATYQRLMDRMFKSQIGRNIEVYVDDVLVKSKASTSHPNDLRETFQTLRAFGMKLNPSKCAFGVKAGRFLGYIVTERGIEVNREKVKAILDMAPPRNIRDVQVLTGRIAGLSRFIARAAEKSFPFFKLLKKKSTFSWSDEAQMAFDKFKEFLGELPLLTKPEPGDELVLYISVGSVSLSSVLLQEEGGVQQPIYYTSQVLQGAETRYSEIEKAALTLVITARKLRPYFLNHVVLVRTNFQLGETLGRPTVSGRLVKWAVERSEYSIKYEPRRAIKAQDLADFIQEGTKGEEKKWVIHVDGSSAAKGSGLGI</sequence>
<evidence type="ECO:0000313" key="7">
    <source>
        <dbReference type="Proteomes" id="UP001153555"/>
    </source>
</evidence>
<accession>A0A9N7RSS0</accession>
<feature type="domain" description="Reverse transcriptase/retrotransposon-derived protein RNase H-like" evidence="5">
    <location>
        <begin position="670"/>
        <end position="766"/>
    </location>
</feature>
<feature type="region of interest" description="Disordered" evidence="2">
    <location>
        <begin position="105"/>
        <end position="153"/>
    </location>
</feature>
<dbReference type="InterPro" id="IPR005162">
    <property type="entry name" value="Retrotrans_gag_dom"/>
</dbReference>
<evidence type="ECO:0000256" key="2">
    <source>
        <dbReference type="SAM" id="MobiDB-lite"/>
    </source>
</evidence>
<name>A0A9N7RSS0_STRHE</name>
<feature type="non-terminal residue" evidence="6">
    <location>
        <position position="1"/>
    </location>
</feature>
<organism evidence="6 7">
    <name type="scientific">Striga hermonthica</name>
    <name type="common">Purple witchweed</name>
    <name type="synonym">Buchnera hermonthica</name>
    <dbReference type="NCBI Taxonomy" id="68872"/>
    <lineage>
        <taxon>Eukaryota</taxon>
        <taxon>Viridiplantae</taxon>
        <taxon>Streptophyta</taxon>
        <taxon>Embryophyta</taxon>
        <taxon>Tracheophyta</taxon>
        <taxon>Spermatophyta</taxon>
        <taxon>Magnoliopsida</taxon>
        <taxon>eudicotyledons</taxon>
        <taxon>Gunneridae</taxon>
        <taxon>Pentapetalae</taxon>
        <taxon>asterids</taxon>
        <taxon>lamiids</taxon>
        <taxon>Lamiales</taxon>
        <taxon>Orobanchaceae</taxon>
        <taxon>Buchnereae</taxon>
        <taxon>Striga</taxon>
    </lineage>
</organism>
<feature type="region of interest" description="Disordered" evidence="2">
    <location>
        <begin position="58"/>
        <end position="83"/>
    </location>
</feature>
<keyword evidence="1" id="KW-0511">Multifunctional enzyme</keyword>
<evidence type="ECO:0000313" key="6">
    <source>
        <dbReference type="EMBL" id="CAA0843107.1"/>
    </source>
</evidence>
<dbReference type="PANTHER" id="PTHR37984:SF5">
    <property type="entry name" value="PROTEIN NYNRIN-LIKE"/>
    <property type="match status" value="1"/>
</dbReference>
<dbReference type="Gene3D" id="3.10.10.10">
    <property type="entry name" value="HIV Type 1 Reverse Transcriptase, subunit A, domain 1"/>
    <property type="match status" value="1"/>
</dbReference>
<evidence type="ECO:0000259" key="4">
    <source>
        <dbReference type="Pfam" id="PF03732"/>
    </source>
</evidence>
<feature type="compositionally biased region" description="Basic and acidic residues" evidence="2">
    <location>
        <begin position="120"/>
        <end position="153"/>
    </location>
</feature>
<dbReference type="OrthoDB" id="1740536at2759"/>
<feature type="domain" description="Retrotransposon gag" evidence="4">
    <location>
        <begin position="205"/>
        <end position="293"/>
    </location>
</feature>
<dbReference type="InterPro" id="IPR043502">
    <property type="entry name" value="DNA/RNA_pol_sf"/>
</dbReference>
<feature type="domain" description="Reverse transcriptase" evidence="3">
    <location>
        <begin position="452"/>
        <end position="607"/>
    </location>
</feature>
<evidence type="ECO:0008006" key="8">
    <source>
        <dbReference type="Google" id="ProtNLM"/>
    </source>
</evidence>
<dbReference type="InterPro" id="IPR050951">
    <property type="entry name" value="Retrovirus_Pol_polyprotein"/>
</dbReference>
<dbReference type="AlphaFoldDB" id="A0A9N7RSS0"/>
<feature type="region of interest" description="Disordered" evidence="2">
    <location>
        <begin position="332"/>
        <end position="377"/>
    </location>
</feature>
<proteinExistence type="predicted"/>
<evidence type="ECO:0000259" key="5">
    <source>
        <dbReference type="Pfam" id="PF17919"/>
    </source>
</evidence>
<dbReference type="GO" id="GO:0003824">
    <property type="term" value="F:catalytic activity"/>
    <property type="evidence" value="ECO:0007669"/>
    <property type="project" value="UniProtKB-KW"/>
</dbReference>
<reference evidence="6" key="1">
    <citation type="submission" date="2019-12" db="EMBL/GenBank/DDBJ databases">
        <authorList>
            <person name="Scholes J."/>
        </authorList>
    </citation>
    <scope>NUCLEOTIDE SEQUENCE</scope>
</reference>
<evidence type="ECO:0000256" key="1">
    <source>
        <dbReference type="ARBA" id="ARBA00023268"/>
    </source>
</evidence>
<dbReference type="InterPro" id="IPR043128">
    <property type="entry name" value="Rev_trsase/Diguanyl_cyclase"/>
</dbReference>
<dbReference type="Pfam" id="PF00078">
    <property type="entry name" value="RVT_1"/>
    <property type="match status" value="1"/>
</dbReference>
<dbReference type="PANTHER" id="PTHR37984">
    <property type="entry name" value="PROTEIN CBG26694"/>
    <property type="match status" value="1"/>
</dbReference>
<comment type="caution">
    <text evidence="6">The sequence shown here is derived from an EMBL/GenBank/DDBJ whole genome shotgun (WGS) entry which is preliminary data.</text>
</comment>
<dbReference type="InterPro" id="IPR000477">
    <property type="entry name" value="RT_dom"/>
</dbReference>
<protein>
    <recommendedName>
        <fullName evidence="8">Reverse transcriptase domain-containing protein</fullName>
    </recommendedName>
</protein>
<feature type="compositionally biased region" description="Basic and acidic residues" evidence="2">
    <location>
        <begin position="332"/>
        <end position="368"/>
    </location>
</feature>
<dbReference type="EMBL" id="CACSLK010034598">
    <property type="protein sequence ID" value="CAA0843107.1"/>
    <property type="molecule type" value="Genomic_DNA"/>
</dbReference>
<dbReference type="Proteomes" id="UP001153555">
    <property type="component" value="Unassembled WGS sequence"/>
</dbReference>
<feature type="non-terminal residue" evidence="6">
    <location>
        <position position="844"/>
    </location>
</feature>
<dbReference type="InterPro" id="IPR041577">
    <property type="entry name" value="RT_RNaseH_2"/>
</dbReference>
<keyword evidence="7" id="KW-1185">Reference proteome</keyword>
<dbReference type="SUPFAM" id="SSF56672">
    <property type="entry name" value="DNA/RNA polymerases"/>
    <property type="match status" value="1"/>
</dbReference>
<dbReference type="Pfam" id="PF03732">
    <property type="entry name" value="Retrotrans_gag"/>
    <property type="match status" value="1"/>
</dbReference>
<dbReference type="Pfam" id="PF17919">
    <property type="entry name" value="RT_RNaseH_2"/>
    <property type="match status" value="1"/>
</dbReference>
<dbReference type="Gene3D" id="3.30.70.270">
    <property type="match status" value="2"/>
</dbReference>
<evidence type="ECO:0000259" key="3">
    <source>
        <dbReference type="Pfam" id="PF00078"/>
    </source>
</evidence>